<protein>
    <submittedName>
        <fullName evidence="2">Toll/interleukin-1 receptor domain-containing protein</fullName>
    </submittedName>
</protein>
<dbReference type="RefSeq" id="WP_248411512.1">
    <property type="nucleotide sequence ID" value="NZ_JALPQF010000001.1"/>
</dbReference>
<dbReference type="SUPFAM" id="SSF52200">
    <property type="entry name" value="Toll/Interleukin receptor TIR domain"/>
    <property type="match status" value="1"/>
</dbReference>
<dbReference type="Pfam" id="PF13676">
    <property type="entry name" value="TIR_2"/>
    <property type="match status" value="1"/>
</dbReference>
<keyword evidence="3" id="KW-1185">Reference proteome</keyword>
<name>A0ABT0H3W4_9FLAO</name>
<dbReference type="InterPro" id="IPR000157">
    <property type="entry name" value="TIR_dom"/>
</dbReference>
<proteinExistence type="predicted"/>
<evidence type="ECO:0000313" key="3">
    <source>
        <dbReference type="Proteomes" id="UP001203687"/>
    </source>
</evidence>
<gene>
    <name evidence="2" type="ORF">MUY34_00510</name>
</gene>
<dbReference type="EMBL" id="JALPQF010000001">
    <property type="protein sequence ID" value="MCK8479076.1"/>
    <property type="molecule type" value="Genomic_DNA"/>
</dbReference>
<dbReference type="PROSITE" id="PS50104">
    <property type="entry name" value="TIR"/>
    <property type="match status" value="1"/>
</dbReference>
<feature type="domain" description="TIR" evidence="1">
    <location>
        <begin position="424"/>
        <end position="558"/>
    </location>
</feature>
<dbReference type="Proteomes" id="UP001203687">
    <property type="component" value="Unassembled WGS sequence"/>
</dbReference>
<keyword evidence="2" id="KW-0675">Receptor</keyword>
<dbReference type="InterPro" id="IPR035897">
    <property type="entry name" value="Toll_tir_struct_dom_sf"/>
</dbReference>
<dbReference type="Gene3D" id="3.40.50.10140">
    <property type="entry name" value="Toll/interleukin-1 receptor homology (TIR) domain"/>
    <property type="match status" value="1"/>
</dbReference>
<organism evidence="2 3">
    <name type="scientific">Psychroserpens algicola</name>
    <dbReference type="NCBI Taxonomy" id="1719034"/>
    <lineage>
        <taxon>Bacteria</taxon>
        <taxon>Pseudomonadati</taxon>
        <taxon>Bacteroidota</taxon>
        <taxon>Flavobacteriia</taxon>
        <taxon>Flavobacteriales</taxon>
        <taxon>Flavobacteriaceae</taxon>
        <taxon>Psychroserpens</taxon>
    </lineage>
</organism>
<dbReference type="SMART" id="SM00255">
    <property type="entry name" value="TIR"/>
    <property type="match status" value="1"/>
</dbReference>
<reference evidence="2" key="1">
    <citation type="submission" date="2022-04" db="EMBL/GenBank/DDBJ databases">
        <authorList>
            <person name="Ren T."/>
        </authorList>
    </citation>
    <scope>NUCLEOTIDE SEQUENCE</scope>
    <source>
        <strain evidence="2">F63249</strain>
    </source>
</reference>
<evidence type="ECO:0000313" key="2">
    <source>
        <dbReference type="EMBL" id="MCK8479076.1"/>
    </source>
</evidence>
<comment type="caution">
    <text evidence="2">The sequence shown here is derived from an EMBL/GenBank/DDBJ whole genome shotgun (WGS) entry which is preliminary data.</text>
</comment>
<evidence type="ECO:0000259" key="1">
    <source>
        <dbReference type="PROSITE" id="PS50104"/>
    </source>
</evidence>
<accession>A0ABT0H3W4</accession>
<sequence length="558" mass="65162">MKIGGFGLFKQDGILHLPKNVTESLILSDKCLLSGVYYPPSESYRNQDISYIDDHDFVMSTIPYNDWPFTARITMRVKRQSEGFSAISEFFEKMNISIAHSSSTRSGHRFSSIDFHVVFESLKADYNIEKFDMDKSLYKPTSKALNDIEEQIKKDEKIQNALFIDKNQIYLDTAISYRINQALHYYFWKSKKRVIGEDKNNSKFNIYKPFTLKYIEGGTLKDHDSIISNTGGKTTSIIYYANKNQDTENHDIENKNSLREDVIPSILFVEGDTNAVHLRIRVIPQKIVSKFLKIDIMHHRYGLPVSTNGLFSAIIHKLIKKEDYKIWSFNTKLYECREEFGAGSLSFFVEDKDSRYDHTSEEYIKISQQTLKKRVDDLNHSFKKDKKLKNKYGHIILVEPKVTRIKDYLFDKFYENARFLNHNFTFDVFLSYSEKEKNYLEEVSKIFKIRKINSYNANEYIRAGKELSEEIFTNIRNSREFCLIYSQESNSSDWVLYEISAALALGKNITVILAGINKTEVRMEIKTLVNSSVHLSLNNKKELGKYANQLLSRRYIQS</sequence>